<dbReference type="Proteomes" id="UP000664859">
    <property type="component" value="Unassembled WGS sequence"/>
</dbReference>
<feature type="region of interest" description="Disordered" evidence="1">
    <location>
        <begin position="1"/>
        <end position="23"/>
    </location>
</feature>
<gene>
    <name evidence="2" type="ORF">JKP88DRAFT_231046</name>
</gene>
<comment type="caution">
    <text evidence="2">The sequence shown here is derived from an EMBL/GenBank/DDBJ whole genome shotgun (WGS) entry which is preliminary data.</text>
</comment>
<protein>
    <submittedName>
        <fullName evidence="2">Uncharacterized protein</fullName>
    </submittedName>
</protein>
<name>A0A835ZMZ1_9STRA</name>
<feature type="compositionally biased region" description="Basic residues" evidence="1">
    <location>
        <begin position="1"/>
        <end position="16"/>
    </location>
</feature>
<dbReference type="EMBL" id="JAFCMP010000017">
    <property type="protein sequence ID" value="KAG5191628.1"/>
    <property type="molecule type" value="Genomic_DNA"/>
</dbReference>
<reference evidence="2" key="1">
    <citation type="submission" date="2021-02" db="EMBL/GenBank/DDBJ databases">
        <title>First Annotated Genome of the Yellow-green Alga Tribonema minus.</title>
        <authorList>
            <person name="Mahan K.M."/>
        </authorList>
    </citation>
    <scope>NUCLEOTIDE SEQUENCE</scope>
    <source>
        <strain evidence="2">UTEX B ZZ1240</strain>
    </source>
</reference>
<accession>A0A835ZMZ1</accession>
<proteinExistence type="predicted"/>
<keyword evidence="3" id="KW-1185">Reference proteome</keyword>
<evidence type="ECO:0000313" key="3">
    <source>
        <dbReference type="Proteomes" id="UP000664859"/>
    </source>
</evidence>
<evidence type="ECO:0000313" key="2">
    <source>
        <dbReference type="EMBL" id="KAG5191628.1"/>
    </source>
</evidence>
<evidence type="ECO:0000256" key="1">
    <source>
        <dbReference type="SAM" id="MobiDB-lite"/>
    </source>
</evidence>
<organism evidence="2 3">
    <name type="scientific">Tribonema minus</name>
    <dbReference type="NCBI Taxonomy" id="303371"/>
    <lineage>
        <taxon>Eukaryota</taxon>
        <taxon>Sar</taxon>
        <taxon>Stramenopiles</taxon>
        <taxon>Ochrophyta</taxon>
        <taxon>PX clade</taxon>
        <taxon>Xanthophyceae</taxon>
        <taxon>Tribonematales</taxon>
        <taxon>Tribonemataceae</taxon>
        <taxon>Tribonema</taxon>
    </lineage>
</organism>
<sequence>MLSRQQRYRRLRHNNRPRSEPRVPLSLFAEGGELANAHRQPTLLKSFSDRGPQSGGLAAVVEQAEAADREGSRLRRTISDSYMAQSRSLFRAKPEPPQAAVVEGRGKGVRFGPQVQVFLIPTARELPLDVKAGIWWSKSDLQSFQRALVTALPAGCDLKQSVLSLGSVVAASEAACEASEDAASAAASIPVVAYSCPAATHKCASAEAESGNDRTVSSAASAAPPAAAVAAAAAAASHVHFFRSTIKAAQAAPFGAPACQPVAPYV</sequence>
<dbReference type="AlphaFoldDB" id="A0A835ZMZ1"/>